<dbReference type="Gene3D" id="2.30.42.10">
    <property type="match status" value="1"/>
</dbReference>
<name>A0ABT1BZ64_9BACT</name>
<comment type="caution">
    <text evidence="2">The sequence shown here is derived from an EMBL/GenBank/DDBJ whole genome shotgun (WGS) entry which is preliminary data.</text>
</comment>
<keyword evidence="1" id="KW-0732">Signal</keyword>
<dbReference type="GO" id="GO:0006508">
    <property type="term" value="P:proteolysis"/>
    <property type="evidence" value="ECO:0007669"/>
    <property type="project" value="UniProtKB-KW"/>
</dbReference>
<reference evidence="2 3" key="1">
    <citation type="submission" date="2022-06" db="EMBL/GenBank/DDBJ databases">
        <title>A taxonomic note on the genus Prevotella: Description of four novel genera and emended description of the genera Hallella and Xylanibacter.</title>
        <authorList>
            <person name="Hitch T.C.A."/>
        </authorList>
    </citation>
    <scope>NUCLEOTIDE SEQUENCE [LARGE SCALE GENOMIC DNA]</scope>
    <source>
        <strain evidence="2 3">DSM 100619</strain>
    </source>
</reference>
<protein>
    <submittedName>
        <fullName evidence="2">Aspartyl protease</fullName>
    </submittedName>
</protein>
<dbReference type="RefSeq" id="WP_252761740.1">
    <property type="nucleotide sequence ID" value="NZ_JAMXLY010000053.1"/>
</dbReference>
<dbReference type="SUPFAM" id="SSF50156">
    <property type="entry name" value="PDZ domain-like"/>
    <property type="match status" value="1"/>
</dbReference>
<feature type="chain" id="PRO_5045484298" evidence="1">
    <location>
        <begin position="25"/>
        <end position="390"/>
    </location>
</feature>
<dbReference type="GO" id="GO:0008233">
    <property type="term" value="F:peptidase activity"/>
    <property type="evidence" value="ECO:0007669"/>
    <property type="project" value="UniProtKB-KW"/>
</dbReference>
<feature type="signal peptide" evidence="1">
    <location>
        <begin position="1"/>
        <end position="24"/>
    </location>
</feature>
<dbReference type="EMBL" id="JAMXLY010000053">
    <property type="protein sequence ID" value="MCO6026385.1"/>
    <property type="molecule type" value="Genomic_DNA"/>
</dbReference>
<dbReference type="InterPro" id="IPR036034">
    <property type="entry name" value="PDZ_sf"/>
</dbReference>
<dbReference type="InterPro" id="IPR021109">
    <property type="entry name" value="Peptidase_aspartic_dom_sf"/>
</dbReference>
<dbReference type="Proteomes" id="UP001204015">
    <property type="component" value="Unassembled WGS sequence"/>
</dbReference>
<evidence type="ECO:0000313" key="3">
    <source>
        <dbReference type="Proteomes" id="UP001204015"/>
    </source>
</evidence>
<sequence length="390" mass="44562">MKKFYILLLLTAFTLNISSQQMHHYQTNFTISLKNFVDTIPIEYDNDQIYINVLIQGRNYRFNLDTGSSQGMLYQNSRVPIMENLGGVISHDANNVADTIQAVQIAPFMMGKLNISGYVASIVKSSYPIHDYDGIIGFDLFNKGLSAKIDIKHKIMILSDIKGYFDKEPGYSLKYKLKWFVPYVLVSPFIRHVDQALFDSGAKQLYIMNHTSFLQHAYKSKQVNAQVEGRTTGNFTVATNSIEKPSEVVFLNLDRIKWADYSFNRVHTITTQGNSRIGAQIFNYGNIIISPRKKNITFQPYNHADSVDVSNKQFGVAFIDVNNKPQIALIWQQCDAYKSGMRQGDTVLSINGQAITNYSEFVDYKFEENKNYQFILLDARGFKKSITVKR</sequence>
<proteinExistence type="predicted"/>
<evidence type="ECO:0000256" key="1">
    <source>
        <dbReference type="SAM" id="SignalP"/>
    </source>
</evidence>
<evidence type="ECO:0000313" key="2">
    <source>
        <dbReference type="EMBL" id="MCO6026385.1"/>
    </source>
</evidence>
<keyword evidence="3" id="KW-1185">Reference proteome</keyword>
<accession>A0ABT1BZ64</accession>
<dbReference type="Gene3D" id="2.40.70.10">
    <property type="entry name" value="Acid Proteases"/>
    <property type="match status" value="1"/>
</dbReference>
<gene>
    <name evidence="2" type="ORF">NG821_11140</name>
</gene>
<keyword evidence="2" id="KW-0378">Hydrolase</keyword>
<organism evidence="2 3">
    <name type="scientific">Segatella cerevisiae</name>
    <dbReference type="NCBI Taxonomy" id="2053716"/>
    <lineage>
        <taxon>Bacteria</taxon>
        <taxon>Pseudomonadati</taxon>
        <taxon>Bacteroidota</taxon>
        <taxon>Bacteroidia</taxon>
        <taxon>Bacteroidales</taxon>
        <taxon>Prevotellaceae</taxon>
        <taxon>Segatella</taxon>
    </lineage>
</organism>
<keyword evidence="2" id="KW-0645">Protease</keyword>